<reference evidence="2" key="1">
    <citation type="submission" date="2012-09" db="EMBL/GenBank/DDBJ databases">
        <authorList>
            <person name="Martin A.A."/>
        </authorList>
    </citation>
    <scope>NUCLEOTIDE SEQUENCE</scope>
</reference>
<feature type="compositionally biased region" description="Pro residues" evidence="1">
    <location>
        <begin position="62"/>
        <end position="71"/>
    </location>
</feature>
<evidence type="ECO:0000313" key="3">
    <source>
        <dbReference type="WBParaSite" id="ACAC_0000995801-mRNA-1"/>
    </source>
</evidence>
<sequence length="84" mass="8989">MSAYEQLTPMDGSLPPPLDPKHPLPPPPPDLTPSKNSPLGQGTRNEQGNDYEALGNPTPDEFVPPPDPSKPTPQKAGKADKRQV</sequence>
<proteinExistence type="predicted"/>
<name>A0A0K0DG11_ANGCA</name>
<feature type="compositionally biased region" description="Polar residues" evidence="1">
    <location>
        <begin position="34"/>
        <end position="48"/>
    </location>
</feature>
<feature type="region of interest" description="Disordered" evidence="1">
    <location>
        <begin position="1"/>
        <end position="84"/>
    </location>
</feature>
<protein>
    <submittedName>
        <fullName evidence="3">Cytoplasmic protein</fullName>
    </submittedName>
</protein>
<feature type="compositionally biased region" description="Pro residues" evidence="1">
    <location>
        <begin position="14"/>
        <end position="31"/>
    </location>
</feature>
<dbReference type="AlphaFoldDB" id="A0A0K0DG11"/>
<keyword evidence="2" id="KW-1185">Reference proteome</keyword>
<dbReference type="Proteomes" id="UP000035642">
    <property type="component" value="Unassembled WGS sequence"/>
</dbReference>
<accession>A0A0K0DG11</accession>
<evidence type="ECO:0000313" key="2">
    <source>
        <dbReference type="Proteomes" id="UP000035642"/>
    </source>
</evidence>
<evidence type="ECO:0000256" key="1">
    <source>
        <dbReference type="SAM" id="MobiDB-lite"/>
    </source>
</evidence>
<reference evidence="3" key="2">
    <citation type="submission" date="2017-02" db="UniProtKB">
        <authorList>
            <consortium name="WormBaseParasite"/>
        </authorList>
    </citation>
    <scope>IDENTIFICATION</scope>
</reference>
<dbReference type="WBParaSite" id="ACAC_0000995801-mRNA-1">
    <property type="protein sequence ID" value="ACAC_0000995801-mRNA-1"/>
    <property type="gene ID" value="ACAC_0000995801"/>
</dbReference>
<organism evidence="2 3">
    <name type="scientific">Angiostrongylus cantonensis</name>
    <name type="common">Rat lungworm</name>
    <dbReference type="NCBI Taxonomy" id="6313"/>
    <lineage>
        <taxon>Eukaryota</taxon>
        <taxon>Metazoa</taxon>
        <taxon>Ecdysozoa</taxon>
        <taxon>Nematoda</taxon>
        <taxon>Chromadorea</taxon>
        <taxon>Rhabditida</taxon>
        <taxon>Rhabditina</taxon>
        <taxon>Rhabditomorpha</taxon>
        <taxon>Strongyloidea</taxon>
        <taxon>Metastrongylidae</taxon>
        <taxon>Angiostrongylus</taxon>
    </lineage>
</organism>